<proteinExistence type="predicted"/>
<dbReference type="AlphaFoldDB" id="F9YA19"/>
<dbReference type="RefSeq" id="WP_013384785.1">
    <property type="nucleotide sequence ID" value="NC_017384.1"/>
</dbReference>
<evidence type="ECO:0000313" key="2">
    <source>
        <dbReference type="Proteomes" id="UP000000692"/>
    </source>
</evidence>
<accession>F9YA19</accession>
<sequence>MSALPTRQDDELILRALAMRVRGISLSEVGDILGVGKSTIGMATQAVFEADLRESGERAAVVDRGYRWPKHKGARR</sequence>
<keyword evidence="2" id="KW-1185">Reference proteome</keyword>
<organism evidence="1 2">
    <name type="scientific">Ketogulonicigenium vulgare (strain WSH-001)</name>
    <dbReference type="NCBI Taxonomy" id="759362"/>
    <lineage>
        <taxon>Bacteria</taxon>
        <taxon>Pseudomonadati</taxon>
        <taxon>Pseudomonadota</taxon>
        <taxon>Alphaproteobacteria</taxon>
        <taxon>Rhodobacterales</taxon>
        <taxon>Roseobacteraceae</taxon>
        <taxon>Ketogulonicigenium</taxon>
    </lineage>
</organism>
<reference evidence="1 2" key="1">
    <citation type="journal article" date="2011" name="J. Bacteriol.">
        <title>Complete genome sequence of the industrial strain Ketogulonicigenium vulgare WSH-001.</title>
        <authorList>
            <person name="Liu L."/>
            <person name="Li Y."/>
            <person name="Zhang J."/>
            <person name="Zhou Z."/>
            <person name="Liu J."/>
            <person name="Li X."/>
            <person name="Zhou J."/>
            <person name="Du G."/>
            <person name="Wang L."/>
            <person name="Chen J."/>
        </authorList>
    </citation>
    <scope>NUCLEOTIDE SEQUENCE [LARGE SCALE GENOMIC DNA]</scope>
    <source>
        <strain evidence="1 2">WSH-001</strain>
    </source>
</reference>
<dbReference type="Proteomes" id="UP000000692">
    <property type="component" value="Chromosome"/>
</dbReference>
<gene>
    <name evidence="1" type="ordered locus">KVU_1591</name>
</gene>
<name>F9YA19_KETVW</name>
<dbReference type="HOGENOM" id="CLU_2649605_0_0_5"/>
<dbReference type="KEGG" id="kvl:KVU_1591"/>
<dbReference type="EMBL" id="CP002018">
    <property type="protein sequence ID" value="AEM41430.1"/>
    <property type="molecule type" value="Genomic_DNA"/>
</dbReference>
<evidence type="ECO:0000313" key="1">
    <source>
        <dbReference type="EMBL" id="AEM41430.1"/>
    </source>
</evidence>
<evidence type="ECO:0008006" key="3">
    <source>
        <dbReference type="Google" id="ProtNLM"/>
    </source>
</evidence>
<protein>
    <recommendedName>
        <fullName evidence="3">Transposase</fullName>
    </recommendedName>
</protein>